<feature type="domain" description="ABC transmembrane type-2" evidence="7">
    <location>
        <begin position="47"/>
        <end position="274"/>
    </location>
</feature>
<evidence type="ECO:0000313" key="9">
    <source>
        <dbReference type="Proteomes" id="UP000664781"/>
    </source>
</evidence>
<dbReference type="PANTHER" id="PTHR43229">
    <property type="entry name" value="NODULATION PROTEIN J"/>
    <property type="match status" value="1"/>
</dbReference>
<gene>
    <name evidence="8" type="ORF">J1792_07775</name>
</gene>
<dbReference type="EMBL" id="JAFMOF010000001">
    <property type="protein sequence ID" value="MBO0652685.1"/>
    <property type="molecule type" value="Genomic_DNA"/>
</dbReference>
<comment type="caution">
    <text evidence="8">The sequence shown here is derived from an EMBL/GenBank/DDBJ whole genome shotgun (WGS) entry which is preliminary data.</text>
</comment>
<name>A0A939FIP2_9ACTN</name>
<comment type="subcellular location">
    <subcellularLocation>
        <location evidence="6">Cell membrane</location>
        <topology evidence="6">Multi-pass membrane protein</topology>
    </subcellularLocation>
    <subcellularLocation>
        <location evidence="1">Membrane</location>
        <topology evidence="1">Multi-pass membrane protein</topology>
    </subcellularLocation>
</comment>
<dbReference type="Proteomes" id="UP000664781">
    <property type="component" value="Unassembled WGS sequence"/>
</dbReference>
<dbReference type="InterPro" id="IPR047817">
    <property type="entry name" value="ABC2_TM_bact-type"/>
</dbReference>
<evidence type="ECO:0000313" key="8">
    <source>
        <dbReference type="EMBL" id="MBO0652685.1"/>
    </source>
</evidence>
<dbReference type="InterPro" id="IPR013525">
    <property type="entry name" value="ABC2_TM"/>
</dbReference>
<dbReference type="GO" id="GO:0043190">
    <property type="term" value="C:ATP-binding cassette (ABC) transporter complex"/>
    <property type="evidence" value="ECO:0007669"/>
    <property type="project" value="InterPro"/>
</dbReference>
<evidence type="ECO:0000256" key="5">
    <source>
        <dbReference type="ARBA" id="ARBA00023251"/>
    </source>
</evidence>
<dbReference type="InterPro" id="IPR051784">
    <property type="entry name" value="Nod_factor_ABC_transporter"/>
</dbReference>
<keyword evidence="6" id="KW-0813">Transport</keyword>
<accession>A0A939FIP2</accession>
<dbReference type="Pfam" id="PF01061">
    <property type="entry name" value="ABC2_membrane"/>
    <property type="match status" value="1"/>
</dbReference>
<evidence type="ECO:0000256" key="2">
    <source>
        <dbReference type="ARBA" id="ARBA00022692"/>
    </source>
</evidence>
<feature type="transmembrane region" description="Helical" evidence="6">
    <location>
        <begin position="137"/>
        <end position="155"/>
    </location>
</feature>
<sequence>MTAASRAPAPVVAPRLRGSGRVRPLDALRQTATLAWRSLVSIKHNPLELVDYSITPIMFVFLFTYVFGGQMAGSPEEYLRYALAGVIVQNTLFMTTYTAMSLNTDLTKGVFDRLRSLPIARSAPLFGRIAADLVKQLWAMLLMIALGVALGFRITGGLGGFLGATLMLLIFAAAVSWIAVLIGMLAGDAEKVQVFAFVLIFPITFTSSAFVRVETMPGWLQAWVHLNPVTHLSDAFRGLLLGDASSSSVLWTLAWAAGIVAVFMPLAMRAYRART</sequence>
<reference evidence="8" key="1">
    <citation type="submission" date="2021-03" db="EMBL/GenBank/DDBJ databases">
        <title>Streptomyces strains.</title>
        <authorList>
            <person name="Lund M.B."/>
            <person name="Toerring T."/>
        </authorList>
    </citation>
    <scope>NUCLEOTIDE SEQUENCE</scope>
    <source>
        <strain evidence="8">JCM 4242</strain>
    </source>
</reference>
<organism evidence="8 9">
    <name type="scientific">Streptomyces triculaminicus</name>
    <dbReference type="NCBI Taxonomy" id="2816232"/>
    <lineage>
        <taxon>Bacteria</taxon>
        <taxon>Bacillati</taxon>
        <taxon>Actinomycetota</taxon>
        <taxon>Actinomycetes</taxon>
        <taxon>Kitasatosporales</taxon>
        <taxon>Streptomycetaceae</taxon>
        <taxon>Streptomyces</taxon>
    </lineage>
</organism>
<keyword evidence="4 6" id="KW-0472">Membrane</keyword>
<dbReference type="RefSeq" id="WP_207246883.1">
    <property type="nucleotide sequence ID" value="NZ_JAFMOF010000001.1"/>
</dbReference>
<keyword evidence="9" id="KW-1185">Reference proteome</keyword>
<evidence type="ECO:0000259" key="7">
    <source>
        <dbReference type="PROSITE" id="PS51012"/>
    </source>
</evidence>
<dbReference type="AlphaFoldDB" id="A0A939FIP2"/>
<keyword evidence="3 6" id="KW-1133">Transmembrane helix</keyword>
<evidence type="ECO:0000256" key="6">
    <source>
        <dbReference type="RuleBase" id="RU361157"/>
    </source>
</evidence>
<keyword evidence="2 6" id="KW-0812">Transmembrane</keyword>
<evidence type="ECO:0000256" key="1">
    <source>
        <dbReference type="ARBA" id="ARBA00004141"/>
    </source>
</evidence>
<protein>
    <recommendedName>
        <fullName evidence="6">Transport permease protein</fullName>
    </recommendedName>
</protein>
<feature type="transmembrane region" description="Helical" evidence="6">
    <location>
        <begin position="194"/>
        <end position="213"/>
    </location>
</feature>
<keyword evidence="6" id="KW-1003">Cell membrane</keyword>
<keyword evidence="5" id="KW-0046">Antibiotic resistance</keyword>
<dbReference type="GO" id="GO:0046677">
    <property type="term" value="P:response to antibiotic"/>
    <property type="evidence" value="ECO:0007669"/>
    <property type="project" value="UniProtKB-KW"/>
</dbReference>
<feature type="transmembrane region" description="Helical" evidence="6">
    <location>
        <begin position="79"/>
        <end position="99"/>
    </location>
</feature>
<dbReference type="PANTHER" id="PTHR43229:SF2">
    <property type="entry name" value="NODULATION PROTEIN J"/>
    <property type="match status" value="1"/>
</dbReference>
<dbReference type="PROSITE" id="PS51012">
    <property type="entry name" value="ABC_TM2"/>
    <property type="match status" value="1"/>
</dbReference>
<evidence type="ECO:0000256" key="3">
    <source>
        <dbReference type="ARBA" id="ARBA00022989"/>
    </source>
</evidence>
<proteinExistence type="inferred from homology"/>
<dbReference type="InterPro" id="IPR000412">
    <property type="entry name" value="ABC_2_transport"/>
</dbReference>
<feature type="transmembrane region" description="Helical" evidence="6">
    <location>
        <begin position="249"/>
        <end position="268"/>
    </location>
</feature>
<comment type="similarity">
    <text evidence="6">Belongs to the ABC-2 integral membrane protein family.</text>
</comment>
<dbReference type="PIRSF" id="PIRSF006648">
    <property type="entry name" value="DrrB"/>
    <property type="match status" value="1"/>
</dbReference>
<feature type="transmembrane region" description="Helical" evidence="6">
    <location>
        <begin position="49"/>
        <end position="67"/>
    </location>
</feature>
<dbReference type="GO" id="GO:0140359">
    <property type="term" value="F:ABC-type transporter activity"/>
    <property type="evidence" value="ECO:0007669"/>
    <property type="project" value="InterPro"/>
</dbReference>
<evidence type="ECO:0000256" key="4">
    <source>
        <dbReference type="ARBA" id="ARBA00023136"/>
    </source>
</evidence>
<feature type="transmembrane region" description="Helical" evidence="6">
    <location>
        <begin position="161"/>
        <end position="182"/>
    </location>
</feature>